<protein>
    <submittedName>
        <fullName evidence="2">Uncharacterized protein</fullName>
    </submittedName>
</protein>
<dbReference type="AlphaFoldDB" id="A0A8I6R6N0"/>
<reference evidence="2" key="1">
    <citation type="submission" date="2022-01" db="UniProtKB">
        <authorList>
            <consortium name="EnsemblMetazoa"/>
        </authorList>
    </citation>
    <scope>IDENTIFICATION</scope>
</reference>
<feature type="chain" id="PRO_5035234157" evidence="1">
    <location>
        <begin position="29"/>
        <end position="150"/>
    </location>
</feature>
<dbReference type="OrthoDB" id="10530355at2759"/>
<accession>A0A8I6R6N0</accession>
<evidence type="ECO:0000313" key="3">
    <source>
        <dbReference type="Proteomes" id="UP000494040"/>
    </source>
</evidence>
<keyword evidence="1" id="KW-0732">Signal</keyword>
<proteinExistence type="predicted"/>
<feature type="signal peptide" evidence="1">
    <location>
        <begin position="1"/>
        <end position="28"/>
    </location>
</feature>
<name>A0A8I6R6N0_CIMLE</name>
<dbReference type="KEGG" id="clec:106661037"/>
<dbReference type="EnsemblMetazoa" id="XM_014384138.2">
    <property type="protein sequence ID" value="XP_014239624.1"/>
    <property type="gene ID" value="LOC106661037"/>
</dbReference>
<evidence type="ECO:0000313" key="2">
    <source>
        <dbReference type="EnsemblMetazoa" id="XP_014239624.1"/>
    </source>
</evidence>
<dbReference type="GeneID" id="106661037"/>
<sequence length="150" mass="17916">MTTQWRKTHLWASALFLAIVLTCRETTAKSWTASWSWPEELPQDIYDNRLSDEAIVDMLYTRPSRSPPDHPTFQERLNYRKELDNYENTLNDYGPKSQEYRDYRDYSEYNDYEDFDPKRTKALSTTYMTVSQNANGPRVTSYAHRIIHKQ</sequence>
<dbReference type="Proteomes" id="UP000494040">
    <property type="component" value="Unassembled WGS sequence"/>
</dbReference>
<organism evidence="2 3">
    <name type="scientific">Cimex lectularius</name>
    <name type="common">Bed bug</name>
    <name type="synonym">Acanthia lectularia</name>
    <dbReference type="NCBI Taxonomy" id="79782"/>
    <lineage>
        <taxon>Eukaryota</taxon>
        <taxon>Metazoa</taxon>
        <taxon>Ecdysozoa</taxon>
        <taxon>Arthropoda</taxon>
        <taxon>Hexapoda</taxon>
        <taxon>Insecta</taxon>
        <taxon>Pterygota</taxon>
        <taxon>Neoptera</taxon>
        <taxon>Paraneoptera</taxon>
        <taxon>Hemiptera</taxon>
        <taxon>Heteroptera</taxon>
        <taxon>Panheteroptera</taxon>
        <taxon>Cimicomorpha</taxon>
        <taxon>Cimicidae</taxon>
        <taxon>Cimex</taxon>
    </lineage>
</organism>
<keyword evidence="3" id="KW-1185">Reference proteome</keyword>
<dbReference type="RefSeq" id="XP_014239624.1">
    <property type="nucleotide sequence ID" value="XM_014384138.2"/>
</dbReference>
<evidence type="ECO:0000256" key="1">
    <source>
        <dbReference type="SAM" id="SignalP"/>
    </source>
</evidence>